<evidence type="ECO:0000313" key="1">
    <source>
        <dbReference type="EMBL" id="GAA1491971.1"/>
    </source>
</evidence>
<gene>
    <name evidence="1" type="ORF">GCM10009627_03170</name>
</gene>
<evidence type="ECO:0000313" key="2">
    <source>
        <dbReference type="Proteomes" id="UP001501742"/>
    </source>
</evidence>
<protein>
    <submittedName>
        <fullName evidence="1">Uncharacterized protein</fullName>
    </submittedName>
</protein>
<reference evidence="1 2" key="1">
    <citation type="journal article" date="2019" name="Int. J. Syst. Evol. Microbiol.">
        <title>The Global Catalogue of Microorganisms (GCM) 10K type strain sequencing project: providing services to taxonomists for standard genome sequencing and annotation.</title>
        <authorList>
            <consortium name="The Broad Institute Genomics Platform"/>
            <consortium name="The Broad Institute Genome Sequencing Center for Infectious Disease"/>
            <person name="Wu L."/>
            <person name="Ma J."/>
        </authorList>
    </citation>
    <scope>NUCLEOTIDE SEQUENCE [LARGE SCALE GENOMIC DNA]</scope>
    <source>
        <strain evidence="1 2">JCM 12140</strain>
    </source>
</reference>
<organism evidence="1 2">
    <name type="scientific">Curtobacterium herbarum</name>
    <dbReference type="NCBI Taxonomy" id="150122"/>
    <lineage>
        <taxon>Bacteria</taxon>
        <taxon>Bacillati</taxon>
        <taxon>Actinomycetota</taxon>
        <taxon>Actinomycetes</taxon>
        <taxon>Micrococcales</taxon>
        <taxon>Microbacteriaceae</taxon>
        <taxon>Curtobacterium</taxon>
    </lineage>
</organism>
<proteinExistence type="predicted"/>
<dbReference type="Proteomes" id="UP001501742">
    <property type="component" value="Unassembled WGS sequence"/>
</dbReference>
<dbReference type="EMBL" id="BAAAJX010000002">
    <property type="protein sequence ID" value="GAA1491971.1"/>
    <property type="molecule type" value="Genomic_DNA"/>
</dbReference>
<sequence>MVTEAPLPSGTTRRRVELRLHEPWFAWGARPTVVVDGVSQPAQWGSGTWALPDAGSVEFAVFGINRRWRFGAASVRVDAAAAAGAVIEYRAGALPFGPGTLVVRG</sequence>
<name>A0ABN1Z9Z6_9MICO</name>
<comment type="caution">
    <text evidence="1">The sequence shown here is derived from an EMBL/GenBank/DDBJ whole genome shotgun (WGS) entry which is preliminary data.</text>
</comment>
<keyword evidence="2" id="KW-1185">Reference proteome</keyword>
<accession>A0ABN1Z9Z6</accession>